<accession>A0A1G7Z3M3</accession>
<feature type="transmembrane region" description="Helical" evidence="1">
    <location>
        <begin position="168"/>
        <end position="188"/>
    </location>
</feature>
<dbReference type="AlphaFoldDB" id="A0A1G7Z3M3"/>
<keyword evidence="1" id="KW-1133">Transmembrane helix</keyword>
<dbReference type="Pfam" id="PF22564">
    <property type="entry name" value="HAAS"/>
    <property type="match status" value="1"/>
</dbReference>
<gene>
    <name evidence="2" type="ORF">SAMN05421827_11560</name>
</gene>
<dbReference type="STRING" id="405671.SAMN05421827_11560"/>
<evidence type="ECO:0000313" key="2">
    <source>
        <dbReference type="EMBL" id="SDH03372.1"/>
    </source>
</evidence>
<name>A0A1G7Z3M3_9SPHI</name>
<sequence>MKLKEIPFNDQSAERIYKDYLYRIKKEVKGLNQQNQDEILMELNSHIYESLQEHPTGNEVEKLLNILEKLGRPEEILKPLVADKKLAEATKTFNPIHVFKALLLNLTNGISYIIFFILYLFLFGFVFLIGAKIWNPSQVGFFYKPGEVFILGHSKGLVNPDDELLGNWFIPAMVVSAIALYFIITLLLKLKRTINK</sequence>
<dbReference type="RefSeq" id="WP_090502169.1">
    <property type="nucleotide sequence ID" value="NZ_FNCH01000015.1"/>
</dbReference>
<protein>
    <recommendedName>
        <fullName evidence="4">DUF1700 domain-containing protein</fullName>
    </recommendedName>
</protein>
<reference evidence="3" key="1">
    <citation type="submission" date="2016-10" db="EMBL/GenBank/DDBJ databases">
        <authorList>
            <person name="Varghese N."/>
            <person name="Submissions S."/>
        </authorList>
    </citation>
    <scope>NUCLEOTIDE SEQUENCE [LARGE SCALE GENOMIC DNA]</scope>
    <source>
        <strain evidence="3">DSM 17933</strain>
    </source>
</reference>
<keyword evidence="1" id="KW-0472">Membrane</keyword>
<evidence type="ECO:0008006" key="4">
    <source>
        <dbReference type="Google" id="ProtNLM"/>
    </source>
</evidence>
<evidence type="ECO:0000313" key="3">
    <source>
        <dbReference type="Proteomes" id="UP000199643"/>
    </source>
</evidence>
<dbReference type="Proteomes" id="UP000199643">
    <property type="component" value="Unassembled WGS sequence"/>
</dbReference>
<feature type="transmembrane region" description="Helical" evidence="1">
    <location>
        <begin position="110"/>
        <end position="134"/>
    </location>
</feature>
<proteinExistence type="predicted"/>
<dbReference type="EMBL" id="FNCH01000015">
    <property type="protein sequence ID" value="SDH03372.1"/>
    <property type="molecule type" value="Genomic_DNA"/>
</dbReference>
<evidence type="ECO:0000256" key="1">
    <source>
        <dbReference type="SAM" id="Phobius"/>
    </source>
</evidence>
<dbReference type="OrthoDB" id="1358731at2"/>
<keyword evidence="3" id="KW-1185">Reference proteome</keyword>
<keyword evidence="1" id="KW-0812">Transmembrane</keyword>
<organism evidence="2 3">
    <name type="scientific">Pedobacter terrae</name>
    <dbReference type="NCBI Taxonomy" id="405671"/>
    <lineage>
        <taxon>Bacteria</taxon>
        <taxon>Pseudomonadati</taxon>
        <taxon>Bacteroidota</taxon>
        <taxon>Sphingobacteriia</taxon>
        <taxon>Sphingobacteriales</taxon>
        <taxon>Sphingobacteriaceae</taxon>
        <taxon>Pedobacter</taxon>
    </lineage>
</organism>